<dbReference type="InterPro" id="IPR023584">
    <property type="entry name" value="Ribosome_recyc_fac_dom"/>
</dbReference>
<dbReference type="GO" id="GO:0005737">
    <property type="term" value="C:cytoplasm"/>
    <property type="evidence" value="ECO:0007669"/>
    <property type="project" value="UniProtKB-SubCell"/>
</dbReference>
<evidence type="ECO:0000259" key="8">
    <source>
        <dbReference type="Pfam" id="PF01765"/>
    </source>
</evidence>
<evidence type="ECO:0000256" key="1">
    <source>
        <dbReference type="ARBA" id="ARBA00004496"/>
    </source>
</evidence>
<dbReference type="STRING" id="153721.MYP_4160"/>
<dbReference type="FunFam" id="3.30.1360.40:FF:000001">
    <property type="entry name" value="Ribosome-recycling factor"/>
    <property type="match status" value="1"/>
</dbReference>
<keyword evidence="3 6" id="KW-0963">Cytoplasm</keyword>
<feature type="coiled-coil region" evidence="7">
    <location>
        <begin position="127"/>
        <end position="174"/>
    </location>
</feature>
<dbReference type="RefSeq" id="WP_045467528.1">
    <property type="nucleotide sequence ID" value="NZ_BBLT01000010.1"/>
</dbReference>
<dbReference type="PANTHER" id="PTHR20982:SF3">
    <property type="entry name" value="MITOCHONDRIAL RIBOSOME RECYCLING FACTOR PSEUDO 1"/>
    <property type="match status" value="1"/>
</dbReference>
<dbReference type="Proteomes" id="UP000030185">
    <property type="component" value="Unassembled WGS sequence"/>
</dbReference>
<dbReference type="EMBL" id="BBLT01000010">
    <property type="protein sequence ID" value="GAL86930.1"/>
    <property type="molecule type" value="Genomic_DNA"/>
</dbReference>
<dbReference type="OrthoDB" id="9804006at2"/>
<dbReference type="InterPro" id="IPR002661">
    <property type="entry name" value="Ribosome_recyc_fac"/>
</dbReference>
<accession>A0A098LJ10</accession>
<evidence type="ECO:0000256" key="7">
    <source>
        <dbReference type="SAM" id="Coils"/>
    </source>
</evidence>
<evidence type="ECO:0000256" key="6">
    <source>
        <dbReference type="HAMAP-Rule" id="MF_00040"/>
    </source>
</evidence>
<keyword evidence="4 6" id="KW-0648">Protein biosynthesis</keyword>
<evidence type="ECO:0000313" key="9">
    <source>
        <dbReference type="EMBL" id="GAL86930.1"/>
    </source>
</evidence>
<dbReference type="CDD" id="cd00520">
    <property type="entry name" value="RRF"/>
    <property type="match status" value="1"/>
</dbReference>
<organism evidence="9 10">
    <name type="scientific">Sporocytophaga myxococcoides</name>
    <dbReference type="NCBI Taxonomy" id="153721"/>
    <lineage>
        <taxon>Bacteria</taxon>
        <taxon>Pseudomonadati</taxon>
        <taxon>Bacteroidota</taxon>
        <taxon>Cytophagia</taxon>
        <taxon>Cytophagales</taxon>
        <taxon>Cytophagaceae</taxon>
        <taxon>Sporocytophaga</taxon>
    </lineage>
</organism>
<protein>
    <recommendedName>
        <fullName evidence="6">Ribosome-recycling factor</fullName>
        <shortName evidence="6">RRF</shortName>
    </recommendedName>
    <alternativeName>
        <fullName evidence="6">Ribosome-releasing factor</fullName>
    </alternativeName>
</protein>
<dbReference type="InterPro" id="IPR036191">
    <property type="entry name" value="RRF_sf"/>
</dbReference>
<dbReference type="Pfam" id="PF01765">
    <property type="entry name" value="RRF"/>
    <property type="match status" value="1"/>
</dbReference>
<dbReference type="Gene3D" id="1.10.132.20">
    <property type="entry name" value="Ribosome-recycling factor"/>
    <property type="match status" value="1"/>
</dbReference>
<feature type="domain" description="Ribosome recycling factor" evidence="8">
    <location>
        <begin position="23"/>
        <end position="184"/>
    </location>
</feature>
<dbReference type="AlphaFoldDB" id="A0A098LJ10"/>
<dbReference type="eggNOG" id="COG0233">
    <property type="taxonomic scope" value="Bacteria"/>
</dbReference>
<name>A0A098LJ10_9BACT</name>
<evidence type="ECO:0000256" key="2">
    <source>
        <dbReference type="ARBA" id="ARBA00005912"/>
    </source>
</evidence>
<evidence type="ECO:0000313" key="10">
    <source>
        <dbReference type="Proteomes" id="UP000030185"/>
    </source>
</evidence>
<evidence type="ECO:0000256" key="4">
    <source>
        <dbReference type="ARBA" id="ARBA00022917"/>
    </source>
</evidence>
<evidence type="ECO:0000256" key="5">
    <source>
        <dbReference type="ARBA" id="ARBA00025050"/>
    </source>
</evidence>
<dbReference type="PANTHER" id="PTHR20982">
    <property type="entry name" value="RIBOSOME RECYCLING FACTOR"/>
    <property type="match status" value="1"/>
</dbReference>
<dbReference type="GO" id="GO:0043023">
    <property type="term" value="F:ribosomal large subunit binding"/>
    <property type="evidence" value="ECO:0007669"/>
    <property type="project" value="TreeGrafter"/>
</dbReference>
<evidence type="ECO:0000256" key="3">
    <source>
        <dbReference type="ARBA" id="ARBA00022490"/>
    </source>
</evidence>
<gene>
    <name evidence="6" type="primary">frr</name>
    <name evidence="9" type="ORF">MYP_4160</name>
</gene>
<comment type="subcellular location">
    <subcellularLocation>
        <location evidence="1 6">Cytoplasm</location>
    </subcellularLocation>
</comment>
<comment type="similarity">
    <text evidence="2 6">Belongs to the RRF family.</text>
</comment>
<keyword evidence="10" id="KW-1185">Reference proteome</keyword>
<proteinExistence type="inferred from homology"/>
<dbReference type="NCBIfam" id="TIGR00496">
    <property type="entry name" value="frr"/>
    <property type="match status" value="1"/>
</dbReference>
<sequence length="186" mass="20923">MEEIQLYLDEAKDAMQKALKHTEAEFAKIRAGKAMPSMVHGVSVSYYGIDTPLEQVSSITTPDARTILIKPFEKKLISEIEKAIKDSNLGFNPQNDGENIRISLPPLTEERRKALVKQVKGESENGKIGIRNIRKDTNEELRKLQKEGASEDEIKKAEEKVQSLTNDFIAKIDQVLAKKEAEIMTV</sequence>
<comment type="caution">
    <text evidence="9">The sequence shown here is derived from an EMBL/GenBank/DDBJ whole genome shotgun (WGS) entry which is preliminary data.</text>
</comment>
<reference evidence="9 10" key="1">
    <citation type="submission" date="2014-09" db="EMBL/GenBank/DDBJ databases">
        <title>Sporocytophaga myxococcoides PG-01 genome sequencing.</title>
        <authorList>
            <person name="Liu L."/>
            <person name="Gao P.J."/>
            <person name="Chen G.J."/>
            <person name="Wang L.S."/>
        </authorList>
    </citation>
    <scope>NUCLEOTIDE SEQUENCE [LARGE SCALE GENOMIC DNA]</scope>
    <source>
        <strain evidence="9 10">PG-01</strain>
    </source>
</reference>
<dbReference type="SUPFAM" id="SSF55194">
    <property type="entry name" value="Ribosome recycling factor, RRF"/>
    <property type="match status" value="1"/>
</dbReference>
<comment type="function">
    <text evidence="5 6">Responsible for the release of ribosomes from messenger RNA at the termination of protein biosynthesis. May increase the efficiency of translation by recycling ribosomes from one round of translation to another.</text>
</comment>
<keyword evidence="7" id="KW-0175">Coiled coil</keyword>
<dbReference type="GO" id="GO:0006415">
    <property type="term" value="P:translational termination"/>
    <property type="evidence" value="ECO:0007669"/>
    <property type="project" value="UniProtKB-UniRule"/>
</dbReference>
<dbReference type="HAMAP" id="MF_00040">
    <property type="entry name" value="RRF"/>
    <property type="match status" value="1"/>
</dbReference>
<dbReference type="FunFam" id="1.10.132.20:FF:000001">
    <property type="entry name" value="Ribosome-recycling factor"/>
    <property type="match status" value="1"/>
</dbReference>
<dbReference type="Gene3D" id="3.30.1360.40">
    <property type="match status" value="1"/>
</dbReference>